<dbReference type="GeneID" id="54491050"/>
<evidence type="ECO:0000256" key="1">
    <source>
        <dbReference type="ARBA" id="ARBA00013260"/>
    </source>
</evidence>
<dbReference type="PANTHER" id="PTHR17224">
    <property type="entry name" value="PEPTIDYL-TRNA HYDROLASE"/>
    <property type="match status" value="1"/>
</dbReference>
<name>A0A6A6W1E6_9PEZI</name>
<evidence type="ECO:0000256" key="4">
    <source>
        <dbReference type="ARBA" id="ARBA00022884"/>
    </source>
</evidence>
<dbReference type="PANTHER" id="PTHR17224:SF1">
    <property type="entry name" value="PEPTIDYL-TRNA HYDROLASE"/>
    <property type="match status" value="1"/>
</dbReference>
<proteinExistence type="inferred from homology"/>
<dbReference type="InterPro" id="IPR018171">
    <property type="entry name" value="Pept_tRNA_hydro_CS"/>
</dbReference>
<feature type="compositionally biased region" description="Basic residues" evidence="6">
    <location>
        <begin position="53"/>
        <end position="62"/>
    </location>
</feature>
<evidence type="ECO:0000313" key="7">
    <source>
        <dbReference type="EMBL" id="KAF2755916.1"/>
    </source>
</evidence>
<keyword evidence="3 7" id="KW-0378">Hydrolase</keyword>
<evidence type="ECO:0000313" key="8">
    <source>
        <dbReference type="Proteomes" id="UP000799437"/>
    </source>
</evidence>
<sequence length="290" mass="30851">MITTTKPHGPSALRQSSLQRCPASPHTTTTSPPQPLTTQLPLTPSGPALSHSSVRKARRAQRTSRCTSPSTSIPPVTQHPPQNAHAHAHALPTQILRPPKMPTPAQLRPLFIASLGNPGAAFAHTYHSAGHMLLETLHASSGVSFSGSSADGACTYPGGGGSSSRDWTLFKCPSYMNTSGPSIAKAFRKWKNGRQDGVLVVLHDELELGVGQLKMRKEGSHKGHNGLKSILATHGKEFVRIGVGIGRPESRTSEDVSKYVLGRMRARDQDIIRGTGGRVAGLLEKIEAGV</sequence>
<feature type="compositionally biased region" description="Polar residues" evidence="6">
    <location>
        <begin position="63"/>
        <end position="81"/>
    </location>
</feature>
<feature type="compositionally biased region" description="Low complexity" evidence="6">
    <location>
        <begin position="22"/>
        <end position="45"/>
    </location>
</feature>
<dbReference type="OrthoDB" id="1711136at2759"/>
<dbReference type="Pfam" id="PF01195">
    <property type="entry name" value="Pept_tRNA_hydro"/>
    <property type="match status" value="1"/>
</dbReference>
<dbReference type="SUPFAM" id="SSF53178">
    <property type="entry name" value="Peptidyl-tRNA hydrolase-like"/>
    <property type="match status" value="1"/>
</dbReference>
<protein>
    <recommendedName>
        <fullName evidence="1">peptidyl-tRNA hydrolase</fullName>
        <ecNumber evidence="1">3.1.1.29</ecNumber>
    </recommendedName>
</protein>
<evidence type="ECO:0000256" key="5">
    <source>
        <dbReference type="ARBA" id="ARBA00038063"/>
    </source>
</evidence>
<gene>
    <name evidence="7" type="ORF">EJ05DRAFT_82165</name>
</gene>
<dbReference type="EC" id="3.1.1.29" evidence="1"/>
<dbReference type="EMBL" id="ML996576">
    <property type="protein sequence ID" value="KAF2755916.1"/>
    <property type="molecule type" value="Genomic_DNA"/>
</dbReference>
<dbReference type="Gene3D" id="3.40.50.1470">
    <property type="entry name" value="Peptidyl-tRNA hydrolase"/>
    <property type="match status" value="1"/>
</dbReference>
<dbReference type="GO" id="GO:0004045">
    <property type="term" value="F:peptidyl-tRNA hydrolase activity"/>
    <property type="evidence" value="ECO:0007669"/>
    <property type="project" value="UniProtKB-EC"/>
</dbReference>
<dbReference type="Proteomes" id="UP000799437">
    <property type="component" value="Unassembled WGS sequence"/>
</dbReference>
<keyword evidence="4" id="KW-0694">RNA-binding</keyword>
<evidence type="ECO:0000256" key="2">
    <source>
        <dbReference type="ARBA" id="ARBA00022555"/>
    </source>
</evidence>
<dbReference type="AlphaFoldDB" id="A0A6A6W1E6"/>
<dbReference type="RefSeq" id="XP_033598367.1">
    <property type="nucleotide sequence ID" value="XM_033749996.1"/>
</dbReference>
<dbReference type="InterPro" id="IPR036416">
    <property type="entry name" value="Pept_tRNA_hydro_sf"/>
</dbReference>
<reference evidence="7" key="1">
    <citation type="journal article" date="2020" name="Stud. Mycol.">
        <title>101 Dothideomycetes genomes: a test case for predicting lifestyles and emergence of pathogens.</title>
        <authorList>
            <person name="Haridas S."/>
            <person name="Albert R."/>
            <person name="Binder M."/>
            <person name="Bloem J."/>
            <person name="Labutti K."/>
            <person name="Salamov A."/>
            <person name="Andreopoulos B."/>
            <person name="Baker S."/>
            <person name="Barry K."/>
            <person name="Bills G."/>
            <person name="Bluhm B."/>
            <person name="Cannon C."/>
            <person name="Castanera R."/>
            <person name="Culley D."/>
            <person name="Daum C."/>
            <person name="Ezra D."/>
            <person name="Gonzalez J."/>
            <person name="Henrissat B."/>
            <person name="Kuo A."/>
            <person name="Liang C."/>
            <person name="Lipzen A."/>
            <person name="Lutzoni F."/>
            <person name="Magnuson J."/>
            <person name="Mondo S."/>
            <person name="Nolan M."/>
            <person name="Ohm R."/>
            <person name="Pangilinan J."/>
            <person name="Park H.-J."/>
            <person name="Ramirez L."/>
            <person name="Alfaro M."/>
            <person name="Sun H."/>
            <person name="Tritt A."/>
            <person name="Yoshinaga Y."/>
            <person name="Zwiers L.-H."/>
            <person name="Turgeon B."/>
            <person name="Goodwin S."/>
            <person name="Spatafora J."/>
            <person name="Crous P."/>
            <person name="Grigoriev I."/>
        </authorList>
    </citation>
    <scope>NUCLEOTIDE SEQUENCE</scope>
    <source>
        <strain evidence="7">CBS 121739</strain>
    </source>
</reference>
<feature type="region of interest" description="Disordered" evidence="6">
    <location>
        <begin position="1"/>
        <end position="88"/>
    </location>
</feature>
<dbReference type="NCBIfam" id="TIGR00447">
    <property type="entry name" value="pth"/>
    <property type="match status" value="1"/>
</dbReference>
<evidence type="ECO:0000256" key="3">
    <source>
        <dbReference type="ARBA" id="ARBA00022801"/>
    </source>
</evidence>
<dbReference type="GO" id="GO:0000049">
    <property type="term" value="F:tRNA binding"/>
    <property type="evidence" value="ECO:0007669"/>
    <property type="project" value="UniProtKB-KW"/>
</dbReference>
<keyword evidence="2" id="KW-0820">tRNA-binding</keyword>
<accession>A0A6A6W1E6</accession>
<keyword evidence="8" id="KW-1185">Reference proteome</keyword>
<dbReference type="InterPro" id="IPR001328">
    <property type="entry name" value="Pept_tRNA_hydro"/>
</dbReference>
<evidence type="ECO:0000256" key="6">
    <source>
        <dbReference type="SAM" id="MobiDB-lite"/>
    </source>
</evidence>
<dbReference type="PROSITE" id="PS01196">
    <property type="entry name" value="PEPT_TRNA_HYDROL_2"/>
    <property type="match status" value="1"/>
</dbReference>
<organism evidence="7 8">
    <name type="scientific">Pseudovirgaria hyperparasitica</name>
    <dbReference type="NCBI Taxonomy" id="470096"/>
    <lineage>
        <taxon>Eukaryota</taxon>
        <taxon>Fungi</taxon>
        <taxon>Dikarya</taxon>
        <taxon>Ascomycota</taxon>
        <taxon>Pezizomycotina</taxon>
        <taxon>Dothideomycetes</taxon>
        <taxon>Dothideomycetes incertae sedis</taxon>
        <taxon>Acrospermales</taxon>
        <taxon>Acrospermaceae</taxon>
        <taxon>Pseudovirgaria</taxon>
    </lineage>
</organism>
<comment type="similarity">
    <text evidence="5">Belongs to the PTH family.</text>
</comment>